<dbReference type="PROSITE" id="PS50850">
    <property type="entry name" value="MFS"/>
    <property type="match status" value="1"/>
</dbReference>
<feature type="transmembrane region" description="Helical" evidence="6">
    <location>
        <begin position="244"/>
        <end position="263"/>
    </location>
</feature>
<evidence type="ECO:0000313" key="9">
    <source>
        <dbReference type="Proteomes" id="UP001295423"/>
    </source>
</evidence>
<dbReference type="InterPro" id="IPR020846">
    <property type="entry name" value="MFS_dom"/>
</dbReference>
<sequence length="535" mass="57979">MDLSPSNNNLESPLNPESEMDDNNVEEGFQDEIITNDHEEEDPTTTVHDQADATAASESWFNPQQMSAMLSNFSTSYNVVNISLVLPILQSLHSASQQAVASTGSSLLAGMMLGQIGGGMLGDTFLGALGALRLVMVLQIVASIGSACTNVQDAGFYVHLATWRFILGIGAGGVYPLAAVLSAEQGKDQQQQDSHHHHHHDSDAEQLGKQIHRVVLTFSTQGLGFVTVPILAVILFEVTDDLNFIWRFLLGFGCIPGLVLMLLQCKMYRQEHHNHDPVPLSEEHDEGEIANHNDDEEHDVTTGVQEDATLEEPEEDGTQEAHGLSALFHEPGLGKKIIGTAGTWFLFDIVFYGNTIFQPIVMEAAFGSDSNGKSEVEELSSTARKSLMLTSIALPGYFFAAMVMGKKTLCVTQTPRYVMMQGFAAMAILYTTIGMNWSYLRHYPAVLISLYGMTFFFANYGPNTTTFILPSLLYAPEHRSTWNGISAACGKLGALAGASLFAPAAAELGDNVVMLLCAGLSVFALLLTSCFVPKV</sequence>
<evidence type="ECO:0000256" key="4">
    <source>
        <dbReference type="ARBA" id="ARBA00023136"/>
    </source>
</evidence>
<feature type="transmembrane region" description="Helical" evidence="6">
    <location>
        <begin position="161"/>
        <end position="181"/>
    </location>
</feature>
<dbReference type="InterPro" id="IPR011701">
    <property type="entry name" value="MFS"/>
</dbReference>
<feature type="region of interest" description="Disordered" evidence="5">
    <location>
        <begin position="1"/>
        <end position="55"/>
    </location>
</feature>
<keyword evidence="2 6" id="KW-0812">Transmembrane</keyword>
<evidence type="ECO:0000256" key="2">
    <source>
        <dbReference type="ARBA" id="ARBA00022692"/>
    </source>
</evidence>
<dbReference type="GO" id="GO:0022857">
    <property type="term" value="F:transmembrane transporter activity"/>
    <property type="evidence" value="ECO:0007669"/>
    <property type="project" value="InterPro"/>
</dbReference>
<comment type="subcellular location">
    <subcellularLocation>
        <location evidence="1">Membrane</location>
        <topology evidence="1">Multi-pass membrane protein</topology>
    </subcellularLocation>
</comment>
<dbReference type="Proteomes" id="UP001295423">
    <property type="component" value="Unassembled WGS sequence"/>
</dbReference>
<evidence type="ECO:0000313" key="8">
    <source>
        <dbReference type="EMBL" id="CAJ1936728.1"/>
    </source>
</evidence>
<accession>A0AAD2CUF0</accession>
<protein>
    <recommendedName>
        <fullName evidence="7">Major facilitator superfamily (MFS) profile domain-containing protein</fullName>
    </recommendedName>
</protein>
<dbReference type="EMBL" id="CAKOGP040000557">
    <property type="protein sequence ID" value="CAJ1936728.1"/>
    <property type="molecule type" value="Genomic_DNA"/>
</dbReference>
<feature type="compositionally biased region" description="Acidic residues" evidence="5">
    <location>
        <begin position="18"/>
        <end position="30"/>
    </location>
</feature>
<feature type="compositionally biased region" description="Low complexity" evidence="5">
    <location>
        <begin position="1"/>
        <end position="17"/>
    </location>
</feature>
<feature type="transmembrane region" description="Helical" evidence="6">
    <location>
        <begin position="443"/>
        <end position="461"/>
    </location>
</feature>
<dbReference type="GO" id="GO:0016020">
    <property type="term" value="C:membrane"/>
    <property type="evidence" value="ECO:0007669"/>
    <property type="project" value="UniProtKB-SubCell"/>
</dbReference>
<evidence type="ECO:0000256" key="1">
    <source>
        <dbReference type="ARBA" id="ARBA00004141"/>
    </source>
</evidence>
<evidence type="ECO:0000259" key="7">
    <source>
        <dbReference type="PROSITE" id="PS50850"/>
    </source>
</evidence>
<feature type="transmembrane region" description="Helical" evidence="6">
    <location>
        <begin position="417"/>
        <end position="437"/>
    </location>
</feature>
<reference evidence="8" key="1">
    <citation type="submission" date="2023-08" db="EMBL/GenBank/DDBJ databases">
        <authorList>
            <person name="Audoor S."/>
            <person name="Bilcke G."/>
        </authorList>
    </citation>
    <scope>NUCLEOTIDE SEQUENCE</scope>
</reference>
<organism evidence="8 9">
    <name type="scientific">Cylindrotheca closterium</name>
    <dbReference type="NCBI Taxonomy" id="2856"/>
    <lineage>
        <taxon>Eukaryota</taxon>
        <taxon>Sar</taxon>
        <taxon>Stramenopiles</taxon>
        <taxon>Ochrophyta</taxon>
        <taxon>Bacillariophyta</taxon>
        <taxon>Bacillariophyceae</taxon>
        <taxon>Bacillariophycidae</taxon>
        <taxon>Bacillariales</taxon>
        <taxon>Bacillariaceae</taxon>
        <taxon>Cylindrotheca</taxon>
    </lineage>
</organism>
<evidence type="ECO:0000256" key="5">
    <source>
        <dbReference type="SAM" id="MobiDB-lite"/>
    </source>
</evidence>
<feature type="domain" description="Major facilitator superfamily (MFS) profile" evidence="7">
    <location>
        <begin position="64"/>
        <end position="535"/>
    </location>
</feature>
<keyword evidence="4 6" id="KW-0472">Membrane</keyword>
<evidence type="ECO:0000256" key="3">
    <source>
        <dbReference type="ARBA" id="ARBA00022989"/>
    </source>
</evidence>
<dbReference type="PANTHER" id="PTHR24064">
    <property type="entry name" value="SOLUTE CARRIER FAMILY 22 MEMBER"/>
    <property type="match status" value="1"/>
</dbReference>
<keyword evidence="3 6" id="KW-1133">Transmembrane helix</keyword>
<dbReference type="InterPro" id="IPR036259">
    <property type="entry name" value="MFS_trans_sf"/>
</dbReference>
<dbReference type="AlphaFoldDB" id="A0AAD2CUF0"/>
<feature type="transmembrane region" description="Helical" evidence="6">
    <location>
        <begin position="120"/>
        <end position="141"/>
    </location>
</feature>
<dbReference type="SUPFAM" id="SSF103473">
    <property type="entry name" value="MFS general substrate transporter"/>
    <property type="match status" value="1"/>
</dbReference>
<feature type="transmembrane region" description="Helical" evidence="6">
    <location>
        <begin position="214"/>
        <end position="238"/>
    </location>
</feature>
<dbReference type="Pfam" id="PF07690">
    <property type="entry name" value="MFS_1"/>
    <property type="match status" value="1"/>
</dbReference>
<evidence type="ECO:0000256" key="6">
    <source>
        <dbReference type="SAM" id="Phobius"/>
    </source>
</evidence>
<dbReference type="Gene3D" id="1.20.1250.20">
    <property type="entry name" value="MFS general substrate transporter like domains"/>
    <property type="match status" value="2"/>
</dbReference>
<gene>
    <name evidence="8" type="ORF">CYCCA115_LOCUS5337</name>
</gene>
<feature type="transmembrane region" description="Helical" evidence="6">
    <location>
        <begin position="512"/>
        <end position="532"/>
    </location>
</feature>
<keyword evidence="9" id="KW-1185">Reference proteome</keyword>
<name>A0AAD2CUF0_9STRA</name>
<feature type="transmembrane region" description="Helical" evidence="6">
    <location>
        <begin position="386"/>
        <end position="405"/>
    </location>
</feature>
<comment type="caution">
    <text evidence="8">The sequence shown here is derived from an EMBL/GenBank/DDBJ whole genome shotgun (WGS) entry which is preliminary data.</text>
</comment>
<proteinExistence type="predicted"/>